<proteinExistence type="predicted"/>
<dbReference type="EMBL" id="NKXS01007617">
    <property type="protein sequence ID" value="PIM99398.1"/>
    <property type="molecule type" value="Genomic_DNA"/>
</dbReference>
<protein>
    <submittedName>
        <fullName evidence="1">Uncharacterized protein</fullName>
    </submittedName>
</protein>
<dbReference type="OrthoDB" id="1651219at2759"/>
<reference evidence="2" key="1">
    <citation type="journal article" date="2018" name="Gigascience">
        <title>Genome assembly of the Pink Ipe (Handroanthus impetiginosus, Bignoniaceae), a highly valued, ecologically keystone Neotropical timber forest tree.</title>
        <authorList>
            <person name="Silva-Junior O.B."/>
            <person name="Grattapaglia D."/>
            <person name="Novaes E."/>
            <person name="Collevatti R.G."/>
        </authorList>
    </citation>
    <scope>NUCLEOTIDE SEQUENCE [LARGE SCALE GENOMIC DNA]</scope>
    <source>
        <strain evidence="2">cv. UFG-1</strain>
    </source>
</reference>
<evidence type="ECO:0000313" key="1">
    <source>
        <dbReference type="EMBL" id="PIM99398.1"/>
    </source>
</evidence>
<evidence type="ECO:0000313" key="2">
    <source>
        <dbReference type="Proteomes" id="UP000231279"/>
    </source>
</evidence>
<organism evidence="1 2">
    <name type="scientific">Handroanthus impetiginosus</name>
    <dbReference type="NCBI Taxonomy" id="429701"/>
    <lineage>
        <taxon>Eukaryota</taxon>
        <taxon>Viridiplantae</taxon>
        <taxon>Streptophyta</taxon>
        <taxon>Embryophyta</taxon>
        <taxon>Tracheophyta</taxon>
        <taxon>Spermatophyta</taxon>
        <taxon>Magnoliopsida</taxon>
        <taxon>eudicotyledons</taxon>
        <taxon>Gunneridae</taxon>
        <taxon>Pentapetalae</taxon>
        <taxon>asterids</taxon>
        <taxon>lamiids</taxon>
        <taxon>Lamiales</taxon>
        <taxon>Bignoniaceae</taxon>
        <taxon>Crescentiina</taxon>
        <taxon>Tabebuia alliance</taxon>
        <taxon>Handroanthus</taxon>
    </lineage>
</organism>
<comment type="caution">
    <text evidence="1">The sequence shown here is derived from an EMBL/GenBank/DDBJ whole genome shotgun (WGS) entry which is preliminary data.</text>
</comment>
<dbReference type="AlphaFoldDB" id="A0A2G9G258"/>
<gene>
    <name evidence="1" type="ORF">CDL12_28112</name>
</gene>
<dbReference type="STRING" id="429701.A0A2G9G258"/>
<keyword evidence="2" id="KW-1185">Reference proteome</keyword>
<accession>A0A2G9G258</accession>
<dbReference type="Proteomes" id="UP000231279">
    <property type="component" value="Unassembled WGS sequence"/>
</dbReference>
<name>A0A2G9G258_9LAMI</name>
<sequence length="80" mass="8932">MEADVLARLSLCEGTCDCDSDTEGFVEDSVDYELCHASCDIPKKEVLKARWIEELGMAEVLVEKGKMWAITGKVRDGKTY</sequence>